<protein>
    <recommendedName>
        <fullName evidence="3">Jacalin-type lectin domain-containing protein</fullName>
    </recommendedName>
</protein>
<name>A0AAF1A0K2_SOLVR</name>
<dbReference type="EMBL" id="CP133622">
    <property type="protein sequence ID" value="WMV56358.1"/>
    <property type="molecule type" value="Genomic_DNA"/>
</dbReference>
<keyword evidence="5" id="KW-1185">Reference proteome</keyword>
<dbReference type="Pfam" id="PF01419">
    <property type="entry name" value="Jacalin"/>
    <property type="match status" value="1"/>
</dbReference>
<evidence type="ECO:0000313" key="4">
    <source>
        <dbReference type="EMBL" id="WMV56358.1"/>
    </source>
</evidence>
<dbReference type="InterPro" id="IPR001229">
    <property type="entry name" value="Jacalin-like_lectin_dom"/>
</dbReference>
<dbReference type="Gene3D" id="2.100.10.30">
    <property type="entry name" value="Jacalin-like lectin domain"/>
    <property type="match status" value="1"/>
</dbReference>
<accession>A0AAF1A0K2</accession>
<dbReference type="PANTHER" id="PTHR47293:SF81">
    <property type="entry name" value="INACTIVE PROTEIN RESTRICTED TEV MOVEMENT 1-LIKE"/>
    <property type="match status" value="1"/>
</dbReference>
<sequence length="174" mass="19619">MNMNITKIGPIGNQKGINWNEGRSEIAKIFVSHIEDKICSLQFPFFENQDFVLSNIHGDTNDFCRNKNFDIVALDYPSEFLTGIKGSFGGVLLSSITFSTNKQCKGSYGPHGCKKASHYIEFNFHIGNDRSFGGFYGTKYGNFIESIGLYVKTITPSMIKFKDSQVKVKKEEEK</sequence>
<evidence type="ECO:0000256" key="1">
    <source>
        <dbReference type="ARBA" id="ARBA00006568"/>
    </source>
</evidence>
<dbReference type="Proteomes" id="UP001234989">
    <property type="component" value="Chromosome 11"/>
</dbReference>
<gene>
    <name evidence="4" type="ORF">MTR67_049743</name>
</gene>
<dbReference type="InterPro" id="IPR036404">
    <property type="entry name" value="Jacalin-like_lectin_dom_sf"/>
</dbReference>
<comment type="similarity">
    <text evidence="1">Belongs to the jacalin lectin family.</text>
</comment>
<dbReference type="SUPFAM" id="SSF51101">
    <property type="entry name" value="Mannose-binding lectins"/>
    <property type="match status" value="1"/>
</dbReference>
<organism evidence="4 5">
    <name type="scientific">Solanum verrucosum</name>
    <dbReference type="NCBI Taxonomy" id="315347"/>
    <lineage>
        <taxon>Eukaryota</taxon>
        <taxon>Viridiplantae</taxon>
        <taxon>Streptophyta</taxon>
        <taxon>Embryophyta</taxon>
        <taxon>Tracheophyta</taxon>
        <taxon>Spermatophyta</taxon>
        <taxon>Magnoliopsida</taxon>
        <taxon>eudicotyledons</taxon>
        <taxon>Gunneridae</taxon>
        <taxon>Pentapetalae</taxon>
        <taxon>asterids</taxon>
        <taxon>lamiids</taxon>
        <taxon>Solanales</taxon>
        <taxon>Solanaceae</taxon>
        <taxon>Solanoideae</taxon>
        <taxon>Solaneae</taxon>
        <taxon>Solanum</taxon>
    </lineage>
</organism>
<reference evidence="4" key="1">
    <citation type="submission" date="2023-08" db="EMBL/GenBank/DDBJ databases">
        <title>A de novo genome assembly of Solanum verrucosum Schlechtendal, a Mexican diploid species geographically isolated from the other diploid A-genome species in potato relatives.</title>
        <authorList>
            <person name="Hosaka K."/>
        </authorList>
    </citation>
    <scope>NUCLEOTIDE SEQUENCE</scope>
    <source>
        <tissue evidence="4">Young leaves</tissue>
    </source>
</reference>
<keyword evidence="2" id="KW-0430">Lectin</keyword>
<feature type="domain" description="Jacalin-type lectin" evidence="3">
    <location>
        <begin position="5"/>
        <end position="153"/>
    </location>
</feature>
<dbReference type="PANTHER" id="PTHR47293">
    <property type="entry name" value="JACALIN-RELATED LECTIN 3"/>
    <property type="match status" value="1"/>
</dbReference>
<dbReference type="SMART" id="SM00915">
    <property type="entry name" value="Jacalin"/>
    <property type="match status" value="1"/>
</dbReference>
<dbReference type="PROSITE" id="PS51752">
    <property type="entry name" value="JACALIN_LECTIN"/>
    <property type="match status" value="1"/>
</dbReference>
<evidence type="ECO:0000259" key="3">
    <source>
        <dbReference type="PROSITE" id="PS51752"/>
    </source>
</evidence>
<dbReference type="GO" id="GO:0030246">
    <property type="term" value="F:carbohydrate binding"/>
    <property type="evidence" value="ECO:0007669"/>
    <property type="project" value="UniProtKB-KW"/>
</dbReference>
<dbReference type="AlphaFoldDB" id="A0AAF1A0K2"/>
<evidence type="ECO:0000313" key="5">
    <source>
        <dbReference type="Proteomes" id="UP001234989"/>
    </source>
</evidence>
<proteinExistence type="inferred from homology"/>
<evidence type="ECO:0000256" key="2">
    <source>
        <dbReference type="ARBA" id="ARBA00022734"/>
    </source>
</evidence>